<dbReference type="EMBL" id="CAEZYY010000022">
    <property type="protein sequence ID" value="CAB4760293.1"/>
    <property type="molecule type" value="Genomic_DNA"/>
</dbReference>
<dbReference type="EMBL" id="CAEZXX010000113">
    <property type="protein sequence ID" value="CAB4718070.1"/>
    <property type="molecule type" value="Genomic_DNA"/>
</dbReference>
<dbReference type="EMBL" id="CAFBQP010000007">
    <property type="protein sequence ID" value="CAB5054286.1"/>
    <property type="molecule type" value="Genomic_DNA"/>
</dbReference>
<proteinExistence type="predicted"/>
<accession>A0A6J6UNJ0</accession>
<evidence type="ECO:0000313" key="2">
    <source>
        <dbReference type="EMBL" id="CAB4760293.1"/>
    </source>
</evidence>
<dbReference type="EMBL" id="CAFBLR010000101">
    <property type="protein sequence ID" value="CAB4877901.1"/>
    <property type="molecule type" value="Genomic_DNA"/>
</dbReference>
<evidence type="ECO:0000313" key="1">
    <source>
        <dbReference type="EMBL" id="CAB4718070.1"/>
    </source>
</evidence>
<organism evidence="2">
    <name type="scientific">freshwater metagenome</name>
    <dbReference type="NCBI Taxonomy" id="449393"/>
    <lineage>
        <taxon>unclassified sequences</taxon>
        <taxon>metagenomes</taxon>
        <taxon>ecological metagenomes</taxon>
    </lineage>
</organism>
<reference evidence="2" key="1">
    <citation type="submission" date="2020-05" db="EMBL/GenBank/DDBJ databases">
        <authorList>
            <person name="Chiriac C."/>
            <person name="Salcher M."/>
            <person name="Ghai R."/>
            <person name="Kavagutti S V."/>
        </authorList>
    </citation>
    <scope>NUCLEOTIDE SEQUENCE</scope>
</reference>
<name>A0A6J6UNJ0_9ZZZZ</name>
<dbReference type="AlphaFoldDB" id="A0A6J6UNJ0"/>
<evidence type="ECO:0000313" key="4">
    <source>
        <dbReference type="EMBL" id="CAB5054286.1"/>
    </source>
</evidence>
<protein>
    <submittedName>
        <fullName evidence="2">Unannotated protein</fullName>
    </submittedName>
</protein>
<evidence type="ECO:0000313" key="3">
    <source>
        <dbReference type="EMBL" id="CAB4877901.1"/>
    </source>
</evidence>
<sequence>MKRWIAAVAAVGLVVGIAGPVAAKAVGAKPSKSVVVSAPKSVKAPTSPITGAQPVVPKDHGGGYPGPNLPTVKVDPSTPRRGYRFKVKVEHFCVHGTVTLNLSPTLSGWPKTFSTNRYGKGETYISGGIPTRGNYTVTATCTTFSASKSFRVK</sequence>
<gene>
    <name evidence="1" type="ORF">UFOPK2602_01541</name>
    <name evidence="2" type="ORF">UFOPK2806_01604</name>
    <name evidence="3" type="ORF">UFOPK3417_01106</name>
    <name evidence="4" type="ORF">UFOPK4306_00298</name>
</gene>